<dbReference type="Pfam" id="PF07748">
    <property type="entry name" value="Glyco_hydro_38C"/>
    <property type="match status" value="1"/>
</dbReference>
<evidence type="ECO:0000256" key="13">
    <source>
        <dbReference type="ARBA" id="ARBA00023163"/>
    </source>
</evidence>
<evidence type="ECO:0000256" key="19">
    <source>
        <dbReference type="SAM" id="MobiDB-lite"/>
    </source>
</evidence>
<gene>
    <name evidence="21" type="primary">PARPA_12540.1 scaffold 45109</name>
</gene>
<dbReference type="Pfam" id="PF01074">
    <property type="entry name" value="Glyco_hydro_38N"/>
    <property type="match status" value="1"/>
</dbReference>
<dbReference type="Pfam" id="PF22907">
    <property type="entry name" value="Ams1-like_1st"/>
    <property type="match status" value="1"/>
</dbReference>
<dbReference type="EC" id="3.2.1.24" evidence="5"/>
<dbReference type="Gene3D" id="1.20.1270.50">
    <property type="entry name" value="Glycoside hydrolase family 38, central domain"/>
    <property type="match status" value="1"/>
</dbReference>
<dbReference type="InterPro" id="IPR013087">
    <property type="entry name" value="Znf_C2H2_type"/>
</dbReference>
<keyword evidence="11" id="KW-0805">Transcription regulation</keyword>
<dbReference type="InterPro" id="IPR037094">
    <property type="entry name" value="Glyco_hydro_38_cen_sf"/>
</dbReference>
<dbReference type="GO" id="GO:0003677">
    <property type="term" value="F:DNA binding"/>
    <property type="evidence" value="ECO:0007669"/>
    <property type="project" value="UniProtKB-KW"/>
</dbReference>
<evidence type="ECO:0000256" key="17">
    <source>
        <dbReference type="ARBA" id="ARBA00071615"/>
    </source>
</evidence>
<dbReference type="OrthoDB" id="10261055at2759"/>
<dbReference type="PANTHER" id="PTHR46017:SF1">
    <property type="entry name" value="ALPHA-MANNOSIDASE 2C1"/>
    <property type="match status" value="1"/>
</dbReference>
<accession>A0A0B7NSF9</accession>
<dbReference type="SMART" id="SM00355">
    <property type="entry name" value="ZnF_C2H2"/>
    <property type="match status" value="2"/>
</dbReference>
<keyword evidence="9" id="KW-0378">Hydrolase</keyword>
<dbReference type="FunFam" id="1.20.1270.50:FF:000004">
    <property type="entry name" value="alpha-mannosidase 2C1 isoform X1"/>
    <property type="match status" value="1"/>
</dbReference>
<evidence type="ECO:0000256" key="9">
    <source>
        <dbReference type="ARBA" id="ARBA00022801"/>
    </source>
</evidence>
<dbReference type="FunFam" id="3.20.110.10:FF:000002">
    <property type="entry name" value="alpha-mannosidase 2C1 isoform X1"/>
    <property type="match status" value="1"/>
</dbReference>
<evidence type="ECO:0000256" key="1">
    <source>
        <dbReference type="ARBA" id="ARBA00000365"/>
    </source>
</evidence>
<dbReference type="InterPro" id="IPR011682">
    <property type="entry name" value="Glyco_hydro_38_C"/>
</dbReference>
<comment type="subcellular location">
    <subcellularLocation>
        <location evidence="2">Nucleus</location>
    </subcellularLocation>
</comment>
<proteinExistence type="inferred from homology"/>
<dbReference type="GO" id="GO:0009313">
    <property type="term" value="P:oligosaccharide catabolic process"/>
    <property type="evidence" value="ECO:0007669"/>
    <property type="project" value="TreeGrafter"/>
</dbReference>
<comment type="similarity">
    <text evidence="4">Belongs to the glycosyl hydrolase 38 family.</text>
</comment>
<dbReference type="GO" id="GO:0000329">
    <property type="term" value="C:fungal-type vacuole membrane"/>
    <property type="evidence" value="ECO:0007669"/>
    <property type="project" value="TreeGrafter"/>
</dbReference>
<dbReference type="InterPro" id="IPR036236">
    <property type="entry name" value="Znf_C2H2_sf"/>
</dbReference>
<dbReference type="GO" id="GO:0004559">
    <property type="term" value="F:alpha-mannosidase activity"/>
    <property type="evidence" value="ECO:0007669"/>
    <property type="project" value="UniProtKB-EC"/>
</dbReference>
<sequence>MDLLSQFQFSSGNGENRGGSTGVSYLASNYQTSQGPQQQPHVLDHPKLIRSITIDRCSNFTSGGANGSDVNLLSQLYKAKTNSEEYISLLVHSVPDLKRISFEEAIQQEYRPTRLGEWFGPSWSTHWFHVQLRIPNEFAGEQVQFIWNADNEAMIWSMDGAPLQGLTGGAGSDARHEYILTDNAKGGDIIQFYIEMACNGMFGAGNGLIGAPDPNRFFNLSQVDLAVPNKYAWDLLYAFQIIMGMAKDLPEDSLRGSQALFTANRIINAFSPGNDGSLIQGLEIAEGFLRAKNGDAQHEIYAIGHCHIDTAWLWPFDETIRKSARSWSSQINLMDRYPEYKFICSQAQQFHWVKDRYPRLWERIMEKVNMGQFLPTGGTWVEMDTSMPSGESLCRQFLLGQRFFEQNFGKRCSVFWLPDSFGYSSQLPQLMQLADMEYFFTQKLSWNNVNKFPLTTFWWIGLDGSKSLTHMAPSETYNAQCTPEELVRSVKNHRDKVYSNASLLVYGNGDGGGGPLAGMLERLRRMRNVDGLPKTEMALPTDFYQKVEQTATELPSWKGELLNRTCEFLLRDIEMLATFAMIRNSDFQYPKHEFDEFWKLICLPQFHDVMSGSAIEMVYDDCLQMYTKVDVLGKQMRSDLITALFGAEEERHVGSESALAVINTLPWERRAILEVPWEDDITFKQYSAFGRTGYVVATAAAGSATGVEFNDPTVQIDPVKVHTDTMNNVVMENQYITVTFDKSGHLIHMYDKAVERELIKAQERGNVFRMYEDIPLFWDAWDVEIYHLEKFKTIEEGSVQILEQGPLRASLLIEKKLSDTSRLRQIVVLSAVSRRVDFETEVDWNENRQFLKVEFAWDILADNVNYECQYGHVQRPTHYNTTWESAKFEVVAQKFADMSEFGYGVALLNDCKYGYSAHRNVLRLSLLRSPKAPDANCDVGHHSFKYAIYPHENHFLQSDVVREGYNFNSPLLASVNHAFPQFKIDNASNVVLDTIKKAEDSNDVIIRIFEAYGGHARARLISSQIISRAVICNLLEDELEEIPINSSSTLDRTFSTNLRVLDEDVLELQQQEHERQFNKDYDKPSSRLENQKQLYRQLHRSIQHNHRQYPSEYIKINRHHPSEYATFNNIRRDASEEISYHRRDAIDHIAHNNNRRDAIDLTAPIDNRRYAHEHFIHNNRRYASDYIPYNNNIFLRPTSPSPSRHHPHSQLHPHSHPHPHPHPHPHYQQRIHYRPVYLHSPPTLTKSSSTSLAMDMQSLSLDKKYIRKRTHSRSFSDFTYPTTFGNKKSASQDNDDDEETDLAVSRSNSTGKYVCPYCKKGFTRPSSLRTHIFSHTGEKPFACPEPGCGKKFSVQSNLRRHLRIHQSKKPTTLSEDDNVN</sequence>
<dbReference type="FunFam" id="2.70.98.30:FF:000001">
    <property type="entry name" value="alpha-mannosidase 2C1 isoform X2"/>
    <property type="match status" value="1"/>
</dbReference>
<dbReference type="Gene3D" id="2.70.98.30">
    <property type="entry name" value="Golgi alpha-mannosidase II, domain 4"/>
    <property type="match status" value="1"/>
</dbReference>
<evidence type="ECO:0000256" key="12">
    <source>
        <dbReference type="ARBA" id="ARBA00023125"/>
    </source>
</evidence>
<dbReference type="Gene3D" id="3.20.110.10">
    <property type="entry name" value="Glycoside hydrolase 38, N terminal domain"/>
    <property type="match status" value="1"/>
</dbReference>
<feature type="domain" description="C2H2-type" evidence="20">
    <location>
        <begin position="1341"/>
        <end position="1370"/>
    </location>
</feature>
<dbReference type="InterPro" id="IPR041147">
    <property type="entry name" value="GH38_C"/>
</dbReference>
<protein>
    <recommendedName>
        <fullName evidence="17">Alpha-mannosidase</fullName>
        <ecNumber evidence="5">3.2.1.24</ecNumber>
    </recommendedName>
</protein>
<evidence type="ECO:0000313" key="22">
    <source>
        <dbReference type="Proteomes" id="UP000054107"/>
    </source>
</evidence>
<dbReference type="InterPro" id="IPR054723">
    <property type="entry name" value="Ams1-like_N"/>
</dbReference>
<dbReference type="PROSITE" id="PS50157">
    <property type="entry name" value="ZINC_FINGER_C2H2_2"/>
    <property type="match status" value="2"/>
</dbReference>
<dbReference type="SUPFAM" id="SSF88713">
    <property type="entry name" value="Glycoside hydrolase/deacetylase"/>
    <property type="match status" value="1"/>
</dbReference>
<dbReference type="FunFam" id="3.30.160.60:FF:001480">
    <property type="entry name" value="Si:cabz01071911.3"/>
    <property type="match status" value="1"/>
</dbReference>
<comment type="function">
    <text evidence="16">Degrades free oligosaccharides in the vacuole.</text>
</comment>
<dbReference type="PROSITE" id="PS00028">
    <property type="entry name" value="ZINC_FINGER_C2H2_1"/>
    <property type="match status" value="2"/>
</dbReference>
<evidence type="ECO:0000256" key="14">
    <source>
        <dbReference type="ARBA" id="ARBA00023242"/>
    </source>
</evidence>
<keyword evidence="13" id="KW-0804">Transcription</keyword>
<evidence type="ECO:0000256" key="15">
    <source>
        <dbReference type="ARBA" id="ARBA00023295"/>
    </source>
</evidence>
<dbReference type="EMBL" id="LN733769">
    <property type="protein sequence ID" value="CEP18238.1"/>
    <property type="molecule type" value="Genomic_DNA"/>
</dbReference>
<dbReference type="Gene3D" id="2.60.40.2220">
    <property type="match status" value="1"/>
</dbReference>
<evidence type="ECO:0000256" key="16">
    <source>
        <dbReference type="ARBA" id="ARBA00054985"/>
    </source>
</evidence>
<dbReference type="SUPFAM" id="SSF57667">
    <property type="entry name" value="beta-beta-alpha zinc fingers"/>
    <property type="match status" value="1"/>
</dbReference>
<dbReference type="SMART" id="SM00872">
    <property type="entry name" value="Alpha-mann_mid"/>
    <property type="match status" value="1"/>
</dbReference>
<keyword evidence="12" id="KW-0238">DNA-binding</keyword>
<dbReference type="GO" id="GO:0006013">
    <property type="term" value="P:mannose metabolic process"/>
    <property type="evidence" value="ECO:0007669"/>
    <property type="project" value="InterPro"/>
</dbReference>
<dbReference type="InterPro" id="IPR011330">
    <property type="entry name" value="Glyco_hydro/deAcase_b/a-brl"/>
</dbReference>
<feature type="region of interest" description="Disordered" evidence="19">
    <location>
        <begin position="1197"/>
        <end position="1227"/>
    </location>
</feature>
<dbReference type="InterPro" id="IPR000602">
    <property type="entry name" value="Glyco_hydro_38_N"/>
</dbReference>
<evidence type="ECO:0000313" key="21">
    <source>
        <dbReference type="EMBL" id="CEP18238.1"/>
    </source>
</evidence>
<organism evidence="21 22">
    <name type="scientific">Parasitella parasitica</name>
    <dbReference type="NCBI Taxonomy" id="35722"/>
    <lineage>
        <taxon>Eukaryota</taxon>
        <taxon>Fungi</taxon>
        <taxon>Fungi incertae sedis</taxon>
        <taxon>Mucoromycota</taxon>
        <taxon>Mucoromycotina</taxon>
        <taxon>Mucoromycetes</taxon>
        <taxon>Mucorales</taxon>
        <taxon>Mucorineae</taxon>
        <taxon>Mucoraceae</taxon>
        <taxon>Parasitella</taxon>
    </lineage>
</organism>
<keyword evidence="22" id="KW-1185">Reference proteome</keyword>
<feature type="region of interest" description="Disordered" evidence="19">
    <location>
        <begin position="1277"/>
        <end position="1306"/>
    </location>
</feature>
<dbReference type="SUPFAM" id="SSF88688">
    <property type="entry name" value="Families 57/38 glycoside transferase middle domain"/>
    <property type="match status" value="1"/>
</dbReference>
<evidence type="ECO:0000256" key="18">
    <source>
        <dbReference type="PROSITE-ProRule" id="PRU00042"/>
    </source>
</evidence>
<dbReference type="InterPro" id="IPR015341">
    <property type="entry name" value="Glyco_hydro_38_cen"/>
</dbReference>
<evidence type="ECO:0000259" key="20">
    <source>
        <dbReference type="PROSITE" id="PS50157"/>
    </source>
</evidence>
<name>A0A0B7NSF9_9FUNG</name>
<dbReference type="Gene3D" id="3.30.160.60">
    <property type="entry name" value="Classic Zinc Finger"/>
    <property type="match status" value="2"/>
</dbReference>
<dbReference type="Pfam" id="PF00096">
    <property type="entry name" value="zf-C2H2"/>
    <property type="match status" value="2"/>
</dbReference>
<dbReference type="GO" id="GO:0005634">
    <property type="term" value="C:nucleus"/>
    <property type="evidence" value="ECO:0007669"/>
    <property type="project" value="UniProtKB-SubCell"/>
</dbReference>
<evidence type="ECO:0000256" key="4">
    <source>
        <dbReference type="ARBA" id="ARBA00009792"/>
    </source>
</evidence>
<evidence type="ECO:0000256" key="7">
    <source>
        <dbReference type="ARBA" id="ARBA00022737"/>
    </source>
</evidence>
<evidence type="ECO:0000256" key="8">
    <source>
        <dbReference type="ARBA" id="ARBA00022771"/>
    </source>
</evidence>
<evidence type="ECO:0000256" key="6">
    <source>
        <dbReference type="ARBA" id="ARBA00022723"/>
    </source>
</evidence>
<dbReference type="InterPro" id="IPR028995">
    <property type="entry name" value="Glyco_hydro_57/38_cen_sf"/>
</dbReference>
<dbReference type="PANTHER" id="PTHR46017">
    <property type="entry name" value="ALPHA-MANNOSIDASE 2C1"/>
    <property type="match status" value="1"/>
</dbReference>
<dbReference type="InterPro" id="IPR027291">
    <property type="entry name" value="Glyco_hydro_38_N_sf"/>
</dbReference>
<keyword evidence="6" id="KW-0479">Metal-binding</keyword>
<comment type="catalytic activity">
    <reaction evidence="1">
        <text>Hydrolysis of terminal, non-reducing alpha-D-mannose residues in alpha-D-mannosides.</text>
        <dbReference type="EC" id="3.2.1.24"/>
    </reaction>
</comment>
<keyword evidence="10" id="KW-0862">Zinc</keyword>
<keyword evidence="14" id="KW-0539">Nucleus</keyword>
<dbReference type="GO" id="GO:0030246">
    <property type="term" value="F:carbohydrate binding"/>
    <property type="evidence" value="ECO:0007669"/>
    <property type="project" value="InterPro"/>
</dbReference>
<dbReference type="Pfam" id="PF09261">
    <property type="entry name" value="Alpha-mann_mid"/>
    <property type="match status" value="1"/>
</dbReference>
<evidence type="ECO:0000256" key="10">
    <source>
        <dbReference type="ARBA" id="ARBA00022833"/>
    </source>
</evidence>
<keyword evidence="15" id="KW-0326">Glycosidase</keyword>
<feature type="domain" description="C2H2-type" evidence="20">
    <location>
        <begin position="1313"/>
        <end position="1340"/>
    </location>
</feature>
<dbReference type="STRING" id="35722.A0A0B7NSF9"/>
<evidence type="ECO:0000256" key="2">
    <source>
        <dbReference type="ARBA" id="ARBA00004123"/>
    </source>
</evidence>
<dbReference type="SUPFAM" id="SSF74650">
    <property type="entry name" value="Galactose mutarotase-like"/>
    <property type="match status" value="1"/>
</dbReference>
<dbReference type="InterPro" id="IPR011013">
    <property type="entry name" value="Gal_mutarotase_sf_dom"/>
</dbReference>
<dbReference type="Pfam" id="PF17677">
    <property type="entry name" value="Glyco_hydro38C2"/>
    <property type="match status" value="1"/>
</dbReference>
<dbReference type="GO" id="GO:0008270">
    <property type="term" value="F:zinc ion binding"/>
    <property type="evidence" value="ECO:0007669"/>
    <property type="project" value="UniProtKB-KW"/>
</dbReference>
<feature type="compositionally biased region" description="Polar residues" evidence="19">
    <location>
        <begin position="1277"/>
        <end position="1292"/>
    </location>
</feature>
<comment type="similarity">
    <text evidence="3">Belongs to the krueppel C2H2-type zinc-finger protein family.</text>
</comment>
<feature type="compositionally biased region" description="Basic residues" evidence="19">
    <location>
        <begin position="1203"/>
        <end position="1227"/>
    </location>
</feature>
<keyword evidence="8 18" id="KW-0863">Zinc-finger</keyword>
<evidence type="ECO:0000256" key="11">
    <source>
        <dbReference type="ARBA" id="ARBA00023015"/>
    </source>
</evidence>
<evidence type="ECO:0000256" key="5">
    <source>
        <dbReference type="ARBA" id="ARBA00012752"/>
    </source>
</evidence>
<reference evidence="21 22" key="1">
    <citation type="submission" date="2014-09" db="EMBL/GenBank/DDBJ databases">
        <authorList>
            <person name="Ellenberger Sabrina"/>
        </authorList>
    </citation>
    <scope>NUCLEOTIDE SEQUENCE [LARGE SCALE GENOMIC DNA]</scope>
    <source>
        <strain evidence="21 22">CBS 412.66</strain>
    </source>
</reference>
<dbReference type="Proteomes" id="UP000054107">
    <property type="component" value="Unassembled WGS sequence"/>
</dbReference>
<evidence type="ECO:0000256" key="3">
    <source>
        <dbReference type="ARBA" id="ARBA00006991"/>
    </source>
</evidence>
<keyword evidence="7" id="KW-0677">Repeat</keyword>